<keyword evidence="2" id="KW-1185">Reference proteome</keyword>
<sequence>MFLEFPMSIFDVALPLLGYKNRMLSAMESFELLSKASQGSSLNLLVYDCPEEIMKIISSHKSKKLSGSLNNLKKFISNSK</sequence>
<name>A0A075AQ54_ROZAC</name>
<reference evidence="1 2" key="1">
    <citation type="journal article" date="2013" name="Curr. Biol.">
        <title>Shared signatures of parasitism and phylogenomics unite Cryptomycota and microsporidia.</title>
        <authorList>
            <person name="James T.Y."/>
            <person name="Pelin A."/>
            <person name="Bonen L."/>
            <person name="Ahrendt S."/>
            <person name="Sain D."/>
            <person name="Corradi N."/>
            <person name="Stajich J.E."/>
        </authorList>
    </citation>
    <scope>NUCLEOTIDE SEQUENCE [LARGE SCALE GENOMIC DNA]</scope>
    <source>
        <strain evidence="1 2">CSF55</strain>
    </source>
</reference>
<accession>A0A075AQ54</accession>
<evidence type="ECO:0000313" key="1">
    <source>
        <dbReference type="EMBL" id="EPZ32376.1"/>
    </source>
</evidence>
<dbReference type="HOGENOM" id="CLU_2591126_0_0_1"/>
<proteinExistence type="predicted"/>
<gene>
    <name evidence="1" type="ORF">O9G_002216</name>
</gene>
<organism evidence="1 2">
    <name type="scientific">Rozella allomycis (strain CSF55)</name>
    <dbReference type="NCBI Taxonomy" id="988480"/>
    <lineage>
        <taxon>Eukaryota</taxon>
        <taxon>Fungi</taxon>
        <taxon>Fungi incertae sedis</taxon>
        <taxon>Cryptomycota</taxon>
        <taxon>Cryptomycota incertae sedis</taxon>
        <taxon>Rozella</taxon>
    </lineage>
</organism>
<evidence type="ECO:0000313" key="2">
    <source>
        <dbReference type="Proteomes" id="UP000030755"/>
    </source>
</evidence>
<protein>
    <submittedName>
        <fullName evidence="1">Uncharacterized protein</fullName>
    </submittedName>
</protein>
<dbReference type="Proteomes" id="UP000030755">
    <property type="component" value="Unassembled WGS sequence"/>
</dbReference>
<dbReference type="EMBL" id="KE561158">
    <property type="protein sequence ID" value="EPZ32376.1"/>
    <property type="molecule type" value="Genomic_DNA"/>
</dbReference>
<dbReference type="AlphaFoldDB" id="A0A075AQ54"/>